<protein>
    <submittedName>
        <fullName evidence="1">20964_t:CDS:1</fullName>
    </submittedName>
</protein>
<name>A0ACA9S6H4_9GLOM</name>
<feature type="non-terminal residue" evidence="1">
    <location>
        <position position="1"/>
    </location>
</feature>
<dbReference type="Proteomes" id="UP000789920">
    <property type="component" value="Unassembled WGS sequence"/>
</dbReference>
<evidence type="ECO:0000313" key="2">
    <source>
        <dbReference type="Proteomes" id="UP000789920"/>
    </source>
</evidence>
<comment type="caution">
    <text evidence="1">The sequence shown here is derived from an EMBL/GenBank/DDBJ whole genome shotgun (WGS) entry which is preliminary data.</text>
</comment>
<feature type="non-terminal residue" evidence="1">
    <location>
        <position position="73"/>
    </location>
</feature>
<sequence>SLEDMLKVKEEELSKQAEMIEQLKQMLLDSQLLKVKEEELSKQAEMTEQLKQMLLDSQFKKRTIIHKILERIK</sequence>
<accession>A0ACA9S6H4</accession>
<proteinExistence type="predicted"/>
<organism evidence="1 2">
    <name type="scientific">Racocetra persica</name>
    <dbReference type="NCBI Taxonomy" id="160502"/>
    <lineage>
        <taxon>Eukaryota</taxon>
        <taxon>Fungi</taxon>
        <taxon>Fungi incertae sedis</taxon>
        <taxon>Mucoromycota</taxon>
        <taxon>Glomeromycotina</taxon>
        <taxon>Glomeromycetes</taxon>
        <taxon>Diversisporales</taxon>
        <taxon>Gigasporaceae</taxon>
        <taxon>Racocetra</taxon>
    </lineage>
</organism>
<gene>
    <name evidence="1" type="ORF">RPERSI_LOCUS27537</name>
</gene>
<reference evidence="1" key="1">
    <citation type="submission" date="2021-06" db="EMBL/GenBank/DDBJ databases">
        <authorList>
            <person name="Kallberg Y."/>
            <person name="Tangrot J."/>
            <person name="Rosling A."/>
        </authorList>
    </citation>
    <scope>NUCLEOTIDE SEQUENCE</scope>
    <source>
        <strain evidence="1">MA461A</strain>
    </source>
</reference>
<evidence type="ECO:0000313" key="1">
    <source>
        <dbReference type="EMBL" id="CAG8829578.1"/>
    </source>
</evidence>
<keyword evidence="2" id="KW-1185">Reference proteome</keyword>
<dbReference type="EMBL" id="CAJVQC010097526">
    <property type="protein sequence ID" value="CAG8829578.1"/>
    <property type="molecule type" value="Genomic_DNA"/>
</dbReference>